<dbReference type="InterPro" id="IPR006315">
    <property type="entry name" value="OM_autotransptr_brl_dom"/>
</dbReference>
<dbReference type="Gene3D" id="2.160.20.20">
    <property type="match status" value="2"/>
</dbReference>
<feature type="signal peptide" evidence="1">
    <location>
        <begin position="1"/>
        <end position="26"/>
    </location>
</feature>
<evidence type="ECO:0000259" key="2">
    <source>
        <dbReference type="PROSITE" id="PS51208"/>
    </source>
</evidence>
<organism evidence="3 4">
    <name type="scientific">Bartonella doshiae</name>
    <dbReference type="NCBI Taxonomy" id="33044"/>
    <lineage>
        <taxon>Bacteria</taxon>
        <taxon>Pseudomonadati</taxon>
        <taxon>Pseudomonadota</taxon>
        <taxon>Alphaproteobacteria</taxon>
        <taxon>Hyphomicrobiales</taxon>
        <taxon>Bartonellaceae</taxon>
        <taxon>Bartonella</taxon>
    </lineage>
</organism>
<protein>
    <submittedName>
        <fullName evidence="3">Type V secretory pathway, adhesin AidA</fullName>
    </submittedName>
</protein>
<gene>
    <name evidence="3" type="ORF">NCTC12862_01144</name>
</gene>
<name>A0A380ZK58_BARDO</name>
<dbReference type="InterPro" id="IPR005546">
    <property type="entry name" value="Autotransporte_beta"/>
</dbReference>
<dbReference type="SMART" id="SM00869">
    <property type="entry name" value="Autotransporter"/>
    <property type="match status" value="1"/>
</dbReference>
<reference evidence="3 4" key="1">
    <citation type="submission" date="2018-06" db="EMBL/GenBank/DDBJ databases">
        <authorList>
            <consortium name="Pathogen Informatics"/>
            <person name="Doyle S."/>
        </authorList>
    </citation>
    <scope>NUCLEOTIDE SEQUENCE [LARGE SCALE GENOMIC DNA]</scope>
    <source>
        <strain evidence="3 4">NCTC12862</strain>
    </source>
</reference>
<feature type="domain" description="Autotransporter" evidence="2">
    <location>
        <begin position="956"/>
        <end position="1229"/>
    </location>
</feature>
<dbReference type="PROSITE" id="PS51208">
    <property type="entry name" value="AUTOTRANSPORTER"/>
    <property type="match status" value="1"/>
</dbReference>
<dbReference type="SUPFAM" id="SSF51126">
    <property type="entry name" value="Pectin lyase-like"/>
    <property type="match status" value="1"/>
</dbReference>
<dbReference type="Gene3D" id="2.40.128.130">
    <property type="entry name" value="Autotransporter beta-domain"/>
    <property type="match status" value="1"/>
</dbReference>
<dbReference type="InterPro" id="IPR012332">
    <property type="entry name" value="Autotransporter_pectin_lyase_C"/>
</dbReference>
<dbReference type="NCBIfam" id="TIGR01414">
    <property type="entry name" value="autotrans_barl"/>
    <property type="match status" value="1"/>
</dbReference>
<dbReference type="InterPro" id="IPR036709">
    <property type="entry name" value="Autotransporte_beta_dom_sf"/>
</dbReference>
<keyword evidence="1" id="KW-0732">Signal</keyword>
<evidence type="ECO:0000256" key="1">
    <source>
        <dbReference type="SAM" id="SignalP"/>
    </source>
</evidence>
<dbReference type="AlphaFoldDB" id="A0A380ZK58"/>
<dbReference type="RefSeq" id="WP_004857429.1">
    <property type="nucleotide sequence ID" value="NZ_CACVBH010000018.1"/>
</dbReference>
<evidence type="ECO:0000313" key="4">
    <source>
        <dbReference type="Proteomes" id="UP000254950"/>
    </source>
</evidence>
<dbReference type="GO" id="GO:0019867">
    <property type="term" value="C:outer membrane"/>
    <property type="evidence" value="ECO:0007669"/>
    <property type="project" value="InterPro"/>
</dbReference>
<feature type="chain" id="PRO_5016657155" evidence="1">
    <location>
        <begin position="27"/>
        <end position="1229"/>
    </location>
</feature>
<accession>A0A380ZK58</accession>
<dbReference type="Proteomes" id="UP000254950">
    <property type="component" value="Unassembled WGS sequence"/>
</dbReference>
<dbReference type="InterPro" id="IPR011050">
    <property type="entry name" value="Pectin_lyase_fold/virulence"/>
</dbReference>
<proteinExistence type="predicted"/>
<dbReference type="EMBL" id="UFTF01000001">
    <property type="protein sequence ID" value="SUV45406.1"/>
    <property type="molecule type" value="Genomic_DNA"/>
</dbReference>
<dbReference type="SUPFAM" id="SSF103515">
    <property type="entry name" value="Autotransporter"/>
    <property type="match status" value="1"/>
</dbReference>
<evidence type="ECO:0000313" key="3">
    <source>
        <dbReference type="EMBL" id="SUV45406.1"/>
    </source>
</evidence>
<sequence length="1229" mass="130934">MSKKFLLSCTAVAAIVLFGAHTNAQAESLEVSGGEPKEVSNKTYDILHAKDGGKIIGKHLTVIENENTSNNTDIYSVTAEGPNSLIELLDTTIKGINSEISRSLKAKDGGSIKMTGGSISSVSINFENSKSNQNKLEDVTINSQIYTIESNLILKKVTSKSYYCVRGDHNSQITISGGIFDSEAEAIYSTSGSNITLNDNVTVTSDTFGLWARYDNATITMTGGTVKGGKIALSADSRGYIDVTDITLTTDNKGTGAESSYGTINLQNATIKEAVIGLEANYDGVIQMTGGSITVSETGASFENSKSDKNKLENVVITSSSNDSPMSIGVSADKESTVALKNITVKNAEKALFANDNSQMTVTGGSFGGEVQAKQGSTITLNDNVTVTSENNGLHAYGEKAKITMAGGTVKGQKSALLTENAGYIDVTDITLTTDDKGTGAKSIGQNSMIDLHDNTTIKEAVIGLEAKNNGVIQMTGGSITVSGTGASFENNKNDKNKLENVVIASSSNDSPMSVGVSADKESTVALKNITVKNAEKALFANDNSQMTVTGGSFGGEVQAKQGSTITLNDNVIVASENDGLHANGEKAKITMTGGNVNAKETAFVVKDGGQIDIKDIASAKAERNGIRFDDSQNDKTSEINLTNTKLLVENGTGIVSTGSSNGKLNLKDSEIHADTLFTKIISDKKSDSFFTLTAENSLLQGEARNNANGKTTFDLKNNTKWLITTSTKEKDEEGNPLSITQRSRSDVSILNLNDSTIVFDTPTEDHYHTLHIGSGKPDTQAVYNASGDAKISFNVGSVESSDITDQENDRLLIQGDVSGTTIVSVMSDFKDSSNITEAFRPSSNTSGVSLIQVSGKADENSFKLANGYIQETGSPYRYRLTAYGPTSSYGAANETQNLLGENETFWDFRLQKLVLPQVASYLALPNALFYAGFIDMAKQSASLANARATTMGIQDNDKIKGFFLSSYGSIATLSSQQYAYNTNIRYAATQAGFTASAQDGQNTTIYWGLTGTYAQLSLSPKDIEDSEKSTLNKWSVTAYSGIEHNSGFYMDTLFSYGSWKGNISTAIAKNTAKIDDTKMLIASTTIGQKFTMGTKGLTFEPQAQLMYQRLIFNTILDADNLKIDIGEPSQGLARIGGRLTKTVSAKSNRSMSFYGKVDLIKTFGDEDTIQVGDTFSLDPTGTSLEGGVGINAKLSQNFSIHADVSYRQKLQKAGISGADFSAGIRYQF</sequence>
<dbReference type="Pfam" id="PF03797">
    <property type="entry name" value="Autotransporter"/>
    <property type="match status" value="1"/>
</dbReference>